<proteinExistence type="predicted"/>
<protein>
    <submittedName>
        <fullName evidence="5">DNA-binding protein</fullName>
    </submittedName>
</protein>
<organism evidence="5 6">
    <name type="scientific">Halogeometricum borinquense</name>
    <dbReference type="NCBI Taxonomy" id="60847"/>
    <lineage>
        <taxon>Archaea</taxon>
        <taxon>Methanobacteriati</taxon>
        <taxon>Methanobacteriota</taxon>
        <taxon>Stenosarchaea group</taxon>
        <taxon>Halobacteria</taxon>
        <taxon>Halobacteriales</taxon>
        <taxon>Haloferacaceae</taxon>
        <taxon>Halogeometricum</taxon>
    </lineage>
</organism>
<dbReference type="RefSeq" id="WP_006054226.1">
    <property type="nucleotide sequence ID" value="NZ_RZHH01000002.1"/>
</dbReference>
<dbReference type="GO" id="GO:0003677">
    <property type="term" value="F:DNA binding"/>
    <property type="evidence" value="ECO:0007669"/>
    <property type="project" value="UniProtKB-KW"/>
</dbReference>
<dbReference type="InterPro" id="IPR007050">
    <property type="entry name" value="HTH_bacterioopsin"/>
</dbReference>
<dbReference type="OMA" id="ECEGSVH"/>
<dbReference type="PANTHER" id="PTHR34236:SF1">
    <property type="entry name" value="DIMETHYL SULFOXIDE REDUCTASE TRANSCRIPTIONAL ACTIVATOR"/>
    <property type="match status" value="1"/>
</dbReference>
<dbReference type="InterPro" id="IPR036388">
    <property type="entry name" value="WH-like_DNA-bd_sf"/>
</dbReference>
<dbReference type="GeneID" id="9993234"/>
<keyword evidence="5" id="KW-0238">DNA-binding</keyword>
<evidence type="ECO:0000313" key="5">
    <source>
        <dbReference type="EMBL" id="RYJ14021.1"/>
    </source>
</evidence>
<dbReference type="InterPro" id="IPR013324">
    <property type="entry name" value="RNA_pol_sigma_r3/r4-like"/>
</dbReference>
<dbReference type="Pfam" id="PF24278">
    <property type="entry name" value="HVO_0513_N"/>
    <property type="match status" value="1"/>
</dbReference>
<evidence type="ECO:0000259" key="3">
    <source>
        <dbReference type="Pfam" id="PF04967"/>
    </source>
</evidence>
<keyword evidence="1" id="KW-0805">Transcription regulation</keyword>
<dbReference type="AlphaFoldDB" id="A0A482TL48"/>
<sequence>MRQVRFTGSPEGELRRPLFDLLASGEWVRETHLVDWTLGSDCPAALFVIRGDSVRFEAALAGVPDVRSYEVQHADADRFALYVTLDTPEPLTTLFDALTTSGLVVVGPVIYRDGCVRGSLVGQAADVRSAFDSFPDALSLTIESVTEFDVGREFPAATLTDRQLTVVRTAAKMGYYEIPRETTHGEIAAALDCAASTVSEHLHRAEAKLVTSALDVYE</sequence>
<evidence type="ECO:0000313" key="6">
    <source>
        <dbReference type="Proteomes" id="UP000294028"/>
    </source>
</evidence>
<gene>
    <name evidence="5" type="ORF">ELS19_08615</name>
</gene>
<dbReference type="Gene3D" id="1.10.10.10">
    <property type="entry name" value="Winged helix-like DNA-binding domain superfamily/Winged helix DNA-binding domain"/>
    <property type="match status" value="1"/>
</dbReference>
<reference evidence="5 6" key="1">
    <citation type="submission" date="2018-12" db="EMBL/GenBank/DDBJ databases">
        <title>Genome analysis provides insights into bioremediation potentialities of Halogeometricum borinquense strain N11.</title>
        <authorList>
            <person name="Najjari A."/>
            <person name="Youssef N."/>
            <person name="Fhoula I."/>
            <person name="Ben Dhia O."/>
            <person name="Mahjoubi M."/>
            <person name="Ouzari H.I."/>
            <person name="Cherif A."/>
        </authorList>
    </citation>
    <scope>NUCLEOTIDE SEQUENCE [LARGE SCALE GENOMIC DNA]</scope>
    <source>
        <strain evidence="5 6">N11</strain>
    </source>
</reference>
<dbReference type="SUPFAM" id="SSF88659">
    <property type="entry name" value="Sigma3 and sigma4 domains of RNA polymerase sigma factors"/>
    <property type="match status" value="1"/>
</dbReference>
<evidence type="ECO:0000256" key="2">
    <source>
        <dbReference type="ARBA" id="ARBA00023163"/>
    </source>
</evidence>
<dbReference type="PANTHER" id="PTHR34236">
    <property type="entry name" value="DIMETHYL SULFOXIDE REDUCTASE TRANSCRIPTIONAL ACTIVATOR"/>
    <property type="match status" value="1"/>
</dbReference>
<evidence type="ECO:0000259" key="4">
    <source>
        <dbReference type="Pfam" id="PF24278"/>
    </source>
</evidence>
<comment type="caution">
    <text evidence="5">The sequence shown here is derived from an EMBL/GenBank/DDBJ whole genome shotgun (WGS) entry which is preliminary data.</text>
</comment>
<dbReference type="Proteomes" id="UP000294028">
    <property type="component" value="Unassembled WGS sequence"/>
</dbReference>
<evidence type="ECO:0000256" key="1">
    <source>
        <dbReference type="ARBA" id="ARBA00023015"/>
    </source>
</evidence>
<feature type="domain" description="HVO-0513-like N-terminal" evidence="4">
    <location>
        <begin position="44"/>
        <end position="147"/>
    </location>
</feature>
<name>A0A482TL48_9EURY</name>
<keyword evidence="2" id="KW-0804">Transcription</keyword>
<accession>A0A482TL48</accession>
<dbReference type="EMBL" id="RZHH01000002">
    <property type="protein sequence ID" value="RYJ14021.1"/>
    <property type="molecule type" value="Genomic_DNA"/>
</dbReference>
<feature type="domain" description="HTH bat-type" evidence="3">
    <location>
        <begin position="159"/>
        <end position="211"/>
    </location>
</feature>
<dbReference type="InterPro" id="IPR056493">
    <property type="entry name" value="HVO_0513_N"/>
</dbReference>
<dbReference type="Pfam" id="PF04967">
    <property type="entry name" value="HTH_10"/>
    <property type="match status" value="1"/>
</dbReference>